<protein>
    <submittedName>
        <fullName evidence="1">Uncharacterized protein</fullName>
    </submittedName>
</protein>
<dbReference type="EMBL" id="BARS01036156">
    <property type="protein sequence ID" value="GAG26407.1"/>
    <property type="molecule type" value="Genomic_DNA"/>
</dbReference>
<comment type="caution">
    <text evidence="1">The sequence shown here is derived from an EMBL/GenBank/DDBJ whole genome shotgun (WGS) entry which is preliminary data.</text>
</comment>
<accession>X0WT78</accession>
<gene>
    <name evidence="1" type="ORF">S01H1_55604</name>
</gene>
<evidence type="ECO:0000313" key="1">
    <source>
        <dbReference type="EMBL" id="GAG26407.1"/>
    </source>
</evidence>
<organism evidence="1">
    <name type="scientific">marine sediment metagenome</name>
    <dbReference type="NCBI Taxonomy" id="412755"/>
    <lineage>
        <taxon>unclassified sequences</taxon>
        <taxon>metagenomes</taxon>
        <taxon>ecological metagenomes</taxon>
    </lineage>
</organism>
<proteinExistence type="predicted"/>
<name>X0WT78_9ZZZZ</name>
<reference evidence="1" key="1">
    <citation type="journal article" date="2014" name="Front. Microbiol.">
        <title>High frequency of phylogenetically diverse reductive dehalogenase-homologous genes in deep subseafloor sedimentary metagenomes.</title>
        <authorList>
            <person name="Kawai M."/>
            <person name="Futagami T."/>
            <person name="Toyoda A."/>
            <person name="Takaki Y."/>
            <person name="Nishi S."/>
            <person name="Hori S."/>
            <person name="Arai W."/>
            <person name="Tsubouchi T."/>
            <person name="Morono Y."/>
            <person name="Uchiyama I."/>
            <person name="Ito T."/>
            <person name="Fujiyama A."/>
            <person name="Inagaki F."/>
            <person name="Takami H."/>
        </authorList>
    </citation>
    <scope>NUCLEOTIDE SEQUENCE</scope>
    <source>
        <strain evidence="1">Expedition CK06-06</strain>
    </source>
</reference>
<sequence length="99" mass="11231">LTVEWIEEGEYLHFKEVADIYGGFQAQLFCKKNEGQVSPKNGAENEALEELQSALTASDKIKFLEAMHKLEKLGSSLKYIIRAIKDELKRKGLTVSEEK</sequence>
<feature type="non-terminal residue" evidence="1">
    <location>
        <position position="1"/>
    </location>
</feature>
<dbReference type="AlphaFoldDB" id="X0WT78"/>